<feature type="transmembrane region" description="Helical" evidence="6">
    <location>
        <begin position="241"/>
        <end position="263"/>
    </location>
</feature>
<keyword evidence="4 6" id="KW-1133">Transmembrane helix</keyword>
<proteinExistence type="inferred from homology"/>
<evidence type="ECO:0000256" key="4">
    <source>
        <dbReference type="ARBA" id="ARBA00022989"/>
    </source>
</evidence>
<dbReference type="Pfam" id="PF12832">
    <property type="entry name" value="MFS_1_like"/>
    <property type="match status" value="1"/>
</dbReference>
<dbReference type="EnsemblMetazoa" id="CLYHEMT000580.1">
    <property type="protein sequence ID" value="CLYHEMP000580.1"/>
    <property type="gene ID" value="CLYHEMG000580"/>
</dbReference>
<dbReference type="SUPFAM" id="SSF103473">
    <property type="entry name" value="MFS general substrate transporter"/>
    <property type="match status" value="2"/>
</dbReference>
<feature type="transmembrane region" description="Helical" evidence="6">
    <location>
        <begin position="108"/>
        <end position="130"/>
    </location>
</feature>
<accession>A0A7M5UKN1</accession>
<dbReference type="PANTHER" id="PTHR16172:SF41">
    <property type="entry name" value="MAJOR FACILITATOR SUPERFAMILY DOMAIN-CONTAINING PROTEIN 6-LIKE"/>
    <property type="match status" value="1"/>
</dbReference>
<evidence type="ECO:0000256" key="6">
    <source>
        <dbReference type="SAM" id="Phobius"/>
    </source>
</evidence>
<dbReference type="InterPro" id="IPR036259">
    <property type="entry name" value="MFS_trans_sf"/>
</dbReference>
<reference evidence="8" key="1">
    <citation type="submission" date="2021-01" db="UniProtKB">
        <authorList>
            <consortium name="EnsemblMetazoa"/>
        </authorList>
    </citation>
    <scope>IDENTIFICATION</scope>
</reference>
<dbReference type="InterPro" id="IPR024989">
    <property type="entry name" value="MFS_assoc_dom"/>
</dbReference>
<name>A0A7M5UKN1_9CNID</name>
<feature type="transmembrane region" description="Helical" evidence="6">
    <location>
        <begin position="199"/>
        <end position="221"/>
    </location>
</feature>
<comment type="subcellular location">
    <subcellularLocation>
        <location evidence="1">Membrane</location>
        <topology evidence="1">Multi-pass membrane protein</topology>
    </subcellularLocation>
</comment>
<keyword evidence="9" id="KW-1185">Reference proteome</keyword>
<evidence type="ECO:0000313" key="8">
    <source>
        <dbReference type="EnsemblMetazoa" id="CLYHEMP000580.1"/>
    </source>
</evidence>
<feature type="transmembrane region" description="Helical" evidence="6">
    <location>
        <begin position="477"/>
        <end position="499"/>
    </location>
</feature>
<dbReference type="AlphaFoldDB" id="A0A7M5UKN1"/>
<feature type="transmembrane region" description="Helical" evidence="6">
    <location>
        <begin position="83"/>
        <end position="102"/>
    </location>
</feature>
<dbReference type="GO" id="GO:0016020">
    <property type="term" value="C:membrane"/>
    <property type="evidence" value="ECO:0007669"/>
    <property type="project" value="UniProtKB-SubCell"/>
</dbReference>
<feature type="transmembrane region" description="Helical" evidence="6">
    <location>
        <begin position="341"/>
        <end position="365"/>
    </location>
</feature>
<dbReference type="InterPro" id="IPR051717">
    <property type="entry name" value="MFS_MFSD6"/>
</dbReference>
<keyword evidence="3 6" id="KW-0812">Transmembrane</keyword>
<dbReference type="Gene3D" id="1.20.1250.20">
    <property type="entry name" value="MFS general substrate transporter like domains"/>
    <property type="match status" value="2"/>
</dbReference>
<evidence type="ECO:0000256" key="2">
    <source>
        <dbReference type="ARBA" id="ARBA00005241"/>
    </source>
</evidence>
<evidence type="ECO:0000256" key="5">
    <source>
        <dbReference type="ARBA" id="ARBA00023136"/>
    </source>
</evidence>
<sequence>MASNNPPPYNAIFRQVKTQEDFSENESESDVNNLTSIYEEEQDGLFGGLSLFYFLLHSSFSALFPFLSIILHHRGLSYSQIGTVYTLMFLTSCLSSCIWTAIVRQAQIKHSVMLVSIGSWLVAYVPLLWVKNRDPLVNCVITKSNTSFNTSEIFLSGNNRTPNTPGSVYKTSNQAFAMREIIDQSLGVLQEWGNIESSFLIVLIVIVAARLFQSTTDYFYFEHNRLLYPETIHKKLSKPSYHVSTKISAAVITIFVGYVLDSVIFCNPTIGHFQIVFYMFIVFTAFALFVLYFLDFNHFEGSSMSINIWSDNRQTDIQCPFVLKSLLITGMIVSGFTRGSYYTFISIRLASFNAYFMQIGSVFAVHKITETCLKMLRKSLCQRLDVYQMFIIIFTMDSIRHLYFGYMETGLMVWFLLPLELLSGFSALLYPNVLQCLKIDSDGLISEKLFFVSYWCIGFSIGPIIFGFGYEMLSGNVIFKMVGLLNLSLAFLFGCCYCCRDNGETNLDEINNNDFDSSDENRFLLTQENSF</sequence>
<keyword evidence="5 6" id="KW-0472">Membrane</keyword>
<evidence type="ECO:0000313" key="9">
    <source>
        <dbReference type="Proteomes" id="UP000594262"/>
    </source>
</evidence>
<feature type="domain" description="Major facilitator superfamily associated" evidence="7">
    <location>
        <begin position="49"/>
        <end position="480"/>
    </location>
</feature>
<evidence type="ECO:0000259" key="7">
    <source>
        <dbReference type="Pfam" id="PF12832"/>
    </source>
</evidence>
<evidence type="ECO:0000256" key="1">
    <source>
        <dbReference type="ARBA" id="ARBA00004141"/>
    </source>
</evidence>
<evidence type="ECO:0000256" key="3">
    <source>
        <dbReference type="ARBA" id="ARBA00022692"/>
    </source>
</evidence>
<feature type="transmembrane region" description="Helical" evidence="6">
    <location>
        <begin position="451"/>
        <end position="471"/>
    </location>
</feature>
<feature type="transmembrane region" description="Helical" evidence="6">
    <location>
        <begin position="412"/>
        <end position="430"/>
    </location>
</feature>
<feature type="transmembrane region" description="Helical" evidence="6">
    <location>
        <begin position="275"/>
        <end position="294"/>
    </location>
</feature>
<dbReference type="Proteomes" id="UP000594262">
    <property type="component" value="Unplaced"/>
</dbReference>
<organism evidence="8 9">
    <name type="scientific">Clytia hemisphaerica</name>
    <dbReference type="NCBI Taxonomy" id="252671"/>
    <lineage>
        <taxon>Eukaryota</taxon>
        <taxon>Metazoa</taxon>
        <taxon>Cnidaria</taxon>
        <taxon>Hydrozoa</taxon>
        <taxon>Hydroidolina</taxon>
        <taxon>Leptothecata</taxon>
        <taxon>Obeliida</taxon>
        <taxon>Clytiidae</taxon>
        <taxon>Clytia</taxon>
    </lineage>
</organism>
<comment type="similarity">
    <text evidence="2">Belongs to the major facilitator superfamily. MFSD6 family.</text>
</comment>
<feature type="transmembrane region" description="Helical" evidence="6">
    <location>
        <begin position="51"/>
        <end position="71"/>
    </location>
</feature>
<dbReference type="PANTHER" id="PTHR16172">
    <property type="entry name" value="MAJOR FACILITATOR SUPERFAMILY DOMAIN-CONTAINING PROTEIN 6-LIKE"/>
    <property type="match status" value="1"/>
</dbReference>
<protein>
    <recommendedName>
        <fullName evidence="7">Major facilitator superfamily associated domain-containing protein</fullName>
    </recommendedName>
</protein>